<dbReference type="EMBL" id="VRVR01000025">
    <property type="protein sequence ID" value="KAF0852615.1"/>
    <property type="molecule type" value="Genomic_DNA"/>
</dbReference>
<evidence type="ECO:0000256" key="7">
    <source>
        <dbReference type="ARBA" id="ARBA00022792"/>
    </source>
</evidence>
<evidence type="ECO:0000313" key="15">
    <source>
        <dbReference type="EMBL" id="KAF0852615.1"/>
    </source>
</evidence>
<dbReference type="PROSITE" id="PS50222">
    <property type="entry name" value="EF_HAND_2"/>
    <property type="match status" value="2"/>
</dbReference>
<evidence type="ECO:0000256" key="11">
    <source>
        <dbReference type="ARBA" id="ARBA00023128"/>
    </source>
</evidence>
<dbReference type="AlphaFoldDB" id="A0A8K0F2R5"/>
<evidence type="ECO:0000256" key="6">
    <source>
        <dbReference type="ARBA" id="ARBA00022737"/>
    </source>
</evidence>
<keyword evidence="5" id="KW-0479">Metal-binding</keyword>
<dbReference type="InterPro" id="IPR018247">
    <property type="entry name" value="EF_Hand_1_Ca_BS"/>
</dbReference>
<dbReference type="GO" id="GO:0005509">
    <property type="term" value="F:calcium ion binding"/>
    <property type="evidence" value="ECO:0007669"/>
    <property type="project" value="InterPro"/>
</dbReference>
<gene>
    <name evidence="15" type="ORF">ANDGO_05168</name>
</gene>
<keyword evidence="9" id="KW-0809">Transit peptide</keyword>
<dbReference type="PANTHER" id="PTHR12294">
    <property type="entry name" value="EF HAND DOMAIN FAMILY A1,A2-RELATED"/>
    <property type="match status" value="1"/>
</dbReference>
<evidence type="ECO:0000256" key="8">
    <source>
        <dbReference type="ARBA" id="ARBA00022837"/>
    </source>
</evidence>
<dbReference type="PROSITE" id="PS00018">
    <property type="entry name" value="EF_HAND_1"/>
    <property type="match status" value="2"/>
</dbReference>
<dbReference type="GO" id="GO:1990246">
    <property type="term" value="C:uniplex complex"/>
    <property type="evidence" value="ECO:0007669"/>
    <property type="project" value="TreeGrafter"/>
</dbReference>
<feature type="domain" description="EF-hand" evidence="14">
    <location>
        <begin position="162"/>
        <end position="194"/>
    </location>
</feature>
<comment type="similarity">
    <text evidence="13">Belongs to the MICU1 family. MICU1 subfamily.</text>
</comment>
<keyword evidence="7" id="KW-0999">Mitochondrion inner membrane</keyword>
<reference evidence="15" key="1">
    <citation type="submission" date="2019-09" db="EMBL/GenBank/DDBJ databases">
        <title>The Mitochondrial Proteome of the Jakobid, Andalucia godoyi, a Protist With the Most Gene-Rich and Bacteria-Like Mitochondrial Genome.</title>
        <authorList>
            <person name="Gray M.W."/>
            <person name="Burger G."/>
            <person name="Derelle R."/>
            <person name="Klimes V."/>
            <person name="Leger M."/>
            <person name="Sarrasin M."/>
            <person name="Vlcek C."/>
            <person name="Roger A.J."/>
            <person name="Elias M."/>
            <person name="Lang B.F."/>
        </authorList>
    </citation>
    <scope>NUCLEOTIDE SEQUENCE</scope>
    <source>
        <strain evidence="15">And28</strain>
    </source>
</reference>
<keyword evidence="6" id="KW-0677">Repeat</keyword>
<dbReference type="Gene3D" id="1.10.238.10">
    <property type="entry name" value="EF-hand"/>
    <property type="match status" value="1"/>
</dbReference>
<organism evidence="15 16">
    <name type="scientific">Andalucia godoyi</name>
    <name type="common">Flagellate</name>
    <dbReference type="NCBI Taxonomy" id="505711"/>
    <lineage>
        <taxon>Eukaryota</taxon>
        <taxon>Discoba</taxon>
        <taxon>Jakobida</taxon>
        <taxon>Andalucina</taxon>
        <taxon>Andaluciidae</taxon>
        <taxon>Andalucia</taxon>
    </lineage>
</organism>
<dbReference type="PANTHER" id="PTHR12294:SF1">
    <property type="entry name" value="CALCIUM UPTAKE PROTEIN 1, MITOCHONDRIAL"/>
    <property type="match status" value="1"/>
</dbReference>
<keyword evidence="3" id="KW-0813">Transport</keyword>
<evidence type="ECO:0000256" key="1">
    <source>
        <dbReference type="ARBA" id="ARBA00004273"/>
    </source>
</evidence>
<evidence type="ECO:0000256" key="12">
    <source>
        <dbReference type="ARBA" id="ARBA00023136"/>
    </source>
</evidence>
<evidence type="ECO:0000256" key="13">
    <source>
        <dbReference type="ARBA" id="ARBA00038333"/>
    </source>
</evidence>
<dbReference type="SUPFAM" id="SSF47473">
    <property type="entry name" value="EF-hand"/>
    <property type="match status" value="1"/>
</dbReference>
<dbReference type="SMART" id="SM00054">
    <property type="entry name" value="EFh"/>
    <property type="match status" value="2"/>
</dbReference>
<keyword evidence="11" id="KW-0496">Mitochondrion</keyword>
<dbReference type="GO" id="GO:0036444">
    <property type="term" value="P:calcium import into the mitochondrion"/>
    <property type="evidence" value="ECO:0007669"/>
    <property type="project" value="TreeGrafter"/>
</dbReference>
<dbReference type="OrthoDB" id="186625at2759"/>
<dbReference type="Proteomes" id="UP000799049">
    <property type="component" value="Unassembled WGS sequence"/>
</dbReference>
<evidence type="ECO:0000259" key="14">
    <source>
        <dbReference type="PROSITE" id="PS50222"/>
    </source>
</evidence>
<dbReference type="InterPro" id="IPR002048">
    <property type="entry name" value="EF_hand_dom"/>
</dbReference>
<keyword evidence="10" id="KW-0406">Ion transport</keyword>
<keyword evidence="4" id="KW-0109">Calcium transport</keyword>
<feature type="domain" description="EF-hand" evidence="14">
    <location>
        <begin position="136"/>
        <end position="160"/>
    </location>
</feature>
<proteinExistence type="inferred from homology"/>
<evidence type="ECO:0000313" key="16">
    <source>
        <dbReference type="Proteomes" id="UP000799049"/>
    </source>
</evidence>
<evidence type="ECO:0000256" key="3">
    <source>
        <dbReference type="ARBA" id="ARBA00022448"/>
    </source>
</evidence>
<evidence type="ECO:0000256" key="10">
    <source>
        <dbReference type="ARBA" id="ARBA00023065"/>
    </source>
</evidence>
<dbReference type="Pfam" id="PF13202">
    <property type="entry name" value="EF-hand_5"/>
    <property type="match status" value="2"/>
</dbReference>
<evidence type="ECO:0000256" key="9">
    <source>
        <dbReference type="ARBA" id="ARBA00022946"/>
    </source>
</evidence>
<name>A0A8K0F2R5_ANDGO</name>
<dbReference type="CDD" id="cd00051">
    <property type="entry name" value="EFh"/>
    <property type="match status" value="1"/>
</dbReference>
<sequence length="455" mass="48755">MHRVARYVLRCGAPLAPLASIVMWNSGQWISNQSLFADAAASPQLPADVVGSVLGFLSQTLTSSTQAYKLRVRALSPPDKVFAVFASMTMPDGKTQCMSISDFASALIPLTDLLETDSLPTPDALSKLVGPSVLTEFDVDGDGRISFPEFLFFLSILAIPRSHMAAAFAALDRDGSGAIDAHEFSSLLNSARSVSNVTPARVVDSDSKTEKASVIGLGDTRRRAEMGTGILHRLFGPEGKGSISRNTFDGLLSRVRRHVRSLEFSILSASEKATETQGKDLVSASGFALAIVSYAPPNVLRTVFAPRLASLPLSLSSRRVSLGSFLSFHDAIDHLVQFAPTLSALQETRGSPVQPEDLVQVIKNATDATLELDHARLLCYIFAKSNDASEPSRLLLSLPSRSSGASKEAGFLDFDLMADVLRARSSFGLASSRDTGVSRAANCVTDCLRKEMGWL</sequence>
<evidence type="ECO:0000256" key="4">
    <source>
        <dbReference type="ARBA" id="ARBA00022568"/>
    </source>
</evidence>
<dbReference type="GO" id="GO:0005758">
    <property type="term" value="C:mitochondrial intermembrane space"/>
    <property type="evidence" value="ECO:0007669"/>
    <property type="project" value="UniProtKB-SubCell"/>
</dbReference>
<dbReference type="InterPro" id="IPR011992">
    <property type="entry name" value="EF-hand-dom_pair"/>
</dbReference>
<keyword evidence="16" id="KW-1185">Reference proteome</keyword>
<protein>
    <submittedName>
        <fullName evidence="15">Mitochondrial EF-hand calcium-binding protein</fullName>
    </submittedName>
</protein>
<accession>A0A8K0F2R5</accession>
<comment type="subcellular location">
    <subcellularLocation>
        <location evidence="1">Mitochondrion inner membrane</location>
    </subcellularLocation>
    <subcellularLocation>
        <location evidence="2">Mitochondrion intermembrane space</location>
    </subcellularLocation>
</comment>
<comment type="caution">
    <text evidence="15">The sequence shown here is derived from an EMBL/GenBank/DDBJ whole genome shotgun (WGS) entry which is preliminary data.</text>
</comment>
<dbReference type="GO" id="GO:0051560">
    <property type="term" value="P:mitochondrial calcium ion homeostasis"/>
    <property type="evidence" value="ECO:0007669"/>
    <property type="project" value="TreeGrafter"/>
</dbReference>
<keyword evidence="12" id="KW-0472">Membrane</keyword>
<evidence type="ECO:0000256" key="5">
    <source>
        <dbReference type="ARBA" id="ARBA00022723"/>
    </source>
</evidence>
<keyword evidence="8" id="KW-0106">Calcium</keyword>
<dbReference type="InterPro" id="IPR039800">
    <property type="entry name" value="MICU1/2/3"/>
</dbReference>
<evidence type="ECO:0000256" key="2">
    <source>
        <dbReference type="ARBA" id="ARBA00004569"/>
    </source>
</evidence>